<dbReference type="AlphaFoldDB" id="A0A0M3IEK5"/>
<accession>A0A0M3IEK5</accession>
<organism evidence="1 2">
    <name type="scientific">Ascaris lumbricoides</name>
    <name type="common">Giant roundworm</name>
    <dbReference type="NCBI Taxonomy" id="6252"/>
    <lineage>
        <taxon>Eukaryota</taxon>
        <taxon>Metazoa</taxon>
        <taxon>Ecdysozoa</taxon>
        <taxon>Nematoda</taxon>
        <taxon>Chromadorea</taxon>
        <taxon>Rhabditida</taxon>
        <taxon>Spirurina</taxon>
        <taxon>Ascaridomorpha</taxon>
        <taxon>Ascaridoidea</taxon>
        <taxon>Ascarididae</taxon>
        <taxon>Ascaris</taxon>
    </lineage>
</organism>
<dbReference type="WBParaSite" id="ALUE_0001654001-mRNA-1">
    <property type="protein sequence ID" value="ALUE_0001654001-mRNA-1"/>
    <property type="gene ID" value="ALUE_0001654001"/>
</dbReference>
<evidence type="ECO:0000313" key="1">
    <source>
        <dbReference type="Proteomes" id="UP000036681"/>
    </source>
</evidence>
<sequence length="134" mass="15888">MQNRRASVVDVVKGRGRRKKKRRWQRRTMIRQNGIDLLPEKTKTERPFTIIQQLLNKRPLISQGERTHACTGCHFQSGRELHILDSYQLRHNPLHPTSIEIRVWILEEKLESRISRFKAINTIGEFLLLDVQLL</sequence>
<name>A0A0M3IEK5_ASCLU</name>
<keyword evidence="1" id="KW-1185">Reference proteome</keyword>
<proteinExistence type="predicted"/>
<evidence type="ECO:0000313" key="2">
    <source>
        <dbReference type="WBParaSite" id="ALUE_0001654001-mRNA-1"/>
    </source>
</evidence>
<reference evidence="2" key="1">
    <citation type="submission" date="2017-02" db="UniProtKB">
        <authorList>
            <consortium name="WormBaseParasite"/>
        </authorList>
    </citation>
    <scope>IDENTIFICATION</scope>
</reference>
<protein>
    <submittedName>
        <fullName evidence="2">Uncharacterized protein</fullName>
    </submittedName>
</protein>
<dbReference type="Proteomes" id="UP000036681">
    <property type="component" value="Unplaced"/>
</dbReference>